<sequence>MFFSIHSRTMNLIAFSRVSTSSLQTLRIAASTSSAIEAAWCTSRAAPTQHDLQIPRGNFVYSVGGVFDKVEMGGGGNIQQLALQLVSGP</sequence>
<accession>A0A6N9ZP35</accession>
<dbReference type="AlphaFoldDB" id="A0A6N9ZP35"/>
<evidence type="ECO:0000313" key="1">
    <source>
        <dbReference type="EMBL" id="NEH94969.1"/>
    </source>
</evidence>
<gene>
    <name evidence="1" type="ORF">GR206_28800</name>
</gene>
<protein>
    <submittedName>
        <fullName evidence="1">Uncharacterized protein</fullName>
    </submittedName>
</protein>
<dbReference type="Proteomes" id="UP000468864">
    <property type="component" value="Unassembled WGS sequence"/>
</dbReference>
<reference evidence="1 2" key="1">
    <citation type="submission" date="2019-12" db="EMBL/GenBank/DDBJ databases">
        <title>Rhizobium genotypes associated with high levels of biological nitrogen fixation by grain legumes in a temperate-maritime cropping system.</title>
        <authorList>
            <person name="Maluk M."/>
            <person name="Francesc Ferrando Molina F."/>
            <person name="Lopez Del Egido L."/>
            <person name="Lafos M."/>
            <person name="Langarica-Fuentes A."/>
            <person name="Gebre Yohannes G."/>
            <person name="Young M.W."/>
            <person name="Martin P."/>
            <person name="Gantlett R."/>
            <person name="Kenicer G."/>
            <person name="Hawes C."/>
            <person name="Begg G.S."/>
            <person name="Quilliam R.S."/>
            <person name="Squire G.R."/>
            <person name="Poole P.S."/>
            <person name="Young P.W."/>
            <person name="Iannetta P.M."/>
            <person name="James E.K."/>
        </authorList>
    </citation>
    <scope>NUCLEOTIDE SEQUENCE [LARGE SCALE GENOMIC DNA]</scope>
    <source>
        <strain evidence="1 2">JHI2449</strain>
    </source>
</reference>
<evidence type="ECO:0000313" key="2">
    <source>
        <dbReference type="Proteomes" id="UP000468864"/>
    </source>
</evidence>
<name>A0A6N9ZP35_9HYPH</name>
<dbReference type="EMBL" id="WUEP01000029">
    <property type="protein sequence ID" value="NEH94969.1"/>
    <property type="molecule type" value="Genomic_DNA"/>
</dbReference>
<organism evidence="1 2">
    <name type="scientific">Rhizobium laguerreae</name>
    <dbReference type="NCBI Taxonomy" id="1076926"/>
    <lineage>
        <taxon>Bacteria</taxon>
        <taxon>Pseudomonadati</taxon>
        <taxon>Pseudomonadota</taxon>
        <taxon>Alphaproteobacteria</taxon>
        <taxon>Hyphomicrobiales</taxon>
        <taxon>Rhizobiaceae</taxon>
        <taxon>Rhizobium/Agrobacterium group</taxon>
        <taxon>Rhizobium</taxon>
    </lineage>
</organism>
<comment type="caution">
    <text evidence="1">The sequence shown here is derived from an EMBL/GenBank/DDBJ whole genome shotgun (WGS) entry which is preliminary data.</text>
</comment>
<proteinExistence type="predicted"/>